<keyword evidence="3" id="KW-1185">Reference proteome</keyword>
<protein>
    <submittedName>
        <fullName evidence="2">Uncharacterized protein</fullName>
    </submittedName>
</protein>
<sequence>MAESHVRHAFTTGGGAGTKLGIYRAVNGSSKKLQQQDQIRVVALPGPKVEDSGPKLPTQSVVACRVSKQRNCTRKVFQQTRAIGFISGVLQTVIIQVVSLGPRHNLTHGRSLVTANAFMAIRGDTDNWSRLDVDADRKRSLPRAPAGERSPTLRLLKAKVFPRAPVPNRKTHYLDAIPDADSFLNYLADAPETVTNTLTATPHAAKKDKREDEPTGEARTGW</sequence>
<dbReference type="Proteomes" id="UP000719412">
    <property type="component" value="Unassembled WGS sequence"/>
</dbReference>
<organism evidence="2 3">
    <name type="scientific">Tenebrio molitor</name>
    <name type="common">Yellow mealworm beetle</name>
    <dbReference type="NCBI Taxonomy" id="7067"/>
    <lineage>
        <taxon>Eukaryota</taxon>
        <taxon>Metazoa</taxon>
        <taxon>Ecdysozoa</taxon>
        <taxon>Arthropoda</taxon>
        <taxon>Hexapoda</taxon>
        <taxon>Insecta</taxon>
        <taxon>Pterygota</taxon>
        <taxon>Neoptera</taxon>
        <taxon>Endopterygota</taxon>
        <taxon>Coleoptera</taxon>
        <taxon>Polyphaga</taxon>
        <taxon>Cucujiformia</taxon>
        <taxon>Tenebrionidae</taxon>
        <taxon>Tenebrio</taxon>
    </lineage>
</organism>
<evidence type="ECO:0000313" key="3">
    <source>
        <dbReference type="Proteomes" id="UP000719412"/>
    </source>
</evidence>
<accession>A0A8J6HFW3</accession>
<reference evidence="2" key="1">
    <citation type="journal article" date="2020" name="J Insects Food Feed">
        <title>The yellow mealworm (Tenebrio molitor) genome: a resource for the emerging insects as food and feed industry.</title>
        <authorList>
            <person name="Eriksson T."/>
            <person name="Andere A."/>
            <person name="Kelstrup H."/>
            <person name="Emery V."/>
            <person name="Picard C."/>
        </authorList>
    </citation>
    <scope>NUCLEOTIDE SEQUENCE</scope>
    <source>
        <strain evidence="2">Stoneville</strain>
        <tissue evidence="2">Whole head</tissue>
    </source>
</reference>
<evidence type="ECO:0000313" key="2">
    <source>
        <dbReference type="EMBL" id="KAH0813642.1"/>
    </source>
</evidence>
<proteinExistence type="predicted"/>
<comment type="caution">
    <text evidence="2">The sequence shown here is derived from an EMBL/GenBank/DDBJ whole genome shotgun (WGS) entry which is preliminary data.</text>
</comment>
<dbReference type="EMBL" id="JABDTM020025074">
    <property type="protein sequence ID" value="KAH0813642.1"/>
    <property type="molecule type" value="Genomic_DNA"/>
</dbReference>
<reference evidence="2" key="2">
    <citation type="submission" date="2021-08" db="EMBL/GenBank/DDBJ databases">
        <authorList>
            <person name="Eriksson T."/>
        </authorList>
    </citation>
    <scope>NUCLEOTIDE SEQUENCE</scope>
    <source>
        <strain evidence="2">Stoneville</strain>
        <tissue evidence="2">Whole head</tissue>
    </source>
</reference>
<name>A0A8J6HFW3_TENMO</name>
<evidence type="ECO:0000256" key="1">
    <source>
        <dbReference type="SAM" id="MobiDB-lite"/>
    </source>
</evidence>
<gene>
    <name evidence="2" type="ORF">GEV33_009149</name>
</gene>
<dbReference type="AlphaFoldDB" id="A0A8J6HFW3"/>
<feature type="region of interest" description="Disordered" evidence="1">
    <location>
        <begin position="197"/>
        <end position="222"/>
    </location>
</feature>